<dbReference type="InterPro" id="IPR053842">
    <property type="entry name" value="NikA-like"/>
</dbReference>
<sequence length="117" mass="12661">MAGSGSEKRQRQSIIKARVTEQQFELFKAQAEAAGLSMSALILYALLDQAPLRASRTPPLDRETAARILAVLGPIACSMRQASDSGDLEKLAETIIAAQRDIAEMRTLIMSAFGRTP</sequence>
<gene>
    <name evidence="1" type="ORF">QO034_20650</name>
</gene>
<organism evidence="1 2">
    <name type="scientific">Sedimentitalea xiamensis</name>
    <dbReference type="NCBI Taxonomy" id="3050037"/>
    <lineage>
        <taxon>Bacteria</taxon>
        <taxon>Pseudomonadati</taxon>
        <taxon>Pseudomonadota</taxon>
        <taxon>Alphaproteobacteria</taxon>
        <taxon>Rhodobacterales</taxon>
        <taxon>Paracoccaceae</taxon>
        <taxon>Sedimentitalea</taxon>
    </lineage>
</organism>
<dbReference type="Proteomes" id="UP001227126">
    <property type="component" value="Unassembled WGS sequence"/>
</dbReference>
<evidence type="ECO:0000313" key="2">
    <source>
        <dbReference type="Proteomes" id="UP001227126"/>
    </source>
</evidence>
<accession>A0ABT7FK23</accession>
<dbReference type="EMBL" id="JASNJE010000039">
    <property type="protein sequence ID" value="MDK3075489.1"/>
    <property type="molecule type" value="Genomic_DNA"/>
</dbReference>
<comment type="caution">
    <text evidence="1">The sequence shown here is derived from an EMBL/GenBank/DDBJ whole genome shotgun (WGS) entry which is preliminary data.</text>
</comment>
<dbReference type="RefSeq" id="WP_284487415.1">
    <property type="nucleotide sequence ID" value="NZ_JASNJE010000039.1"/>
</dbReference>
<evidence type="ECO:0000313" key="1">
    <source>
        <dbReference type="EMBL" id="MDK3075489.1"/>
    </source>
</evidence>
<name>A0ABT7FK23_9RHOB</name>
<reference evidence="1 2" key="1">
    <citation type="submission" date="2023-05" db="EMBL/GenBank/DDBJ databases">
        <title>Sedimentitalea sp. nov. JM2-8.</title>
        <authorList>
            <person name="Huang J."/>
        </authorList>
    </citation>
    <scope>NUCLEOTIDE SEQUENCE [LARGE SCALE GENOMIC DNA]</scope>
    <source>
        <strain evidence="1 2">JM2-8</strain>
    </source>
</reference>
<evidence type="ECO:0008006" key="3">
    <source>
        <dbReference type="Google" id="ProtNLM"/>
    </source>
</evidence>
<dbReference type="Pfam" id="PF21983">
    <property type="entry name" value="NikA-like"/>
    <property type="match status" value="1"/>
</dbReference>
<keyword evidence="2" id="KW-1185">Reference proteome</keyword>
<protein>
    <recommendedName>
        <fullName evidence="3">Mobilization protein</fullName>
    </recommendedName>
</protein>
<proteinExistence type="predicted"/>